<feature type="signal peptide" evidence="24">
    <location>
        <begin position="1"/>
        <end position="22"/>
    </location>
</feature>
<evidence type="ECO:0000256" key="23">
    <source>
        <dbReference type="SAM" id="Phobius"/>
    </source>
</evidence>
<dbReference type="KEGG" id="loc:102693713"/>
<reference evidence="26" key="2">
    <citation type="submission" date="2025-08" db="UniProtKB">
        <authorList>
            <consortium name="Ensembl"/>
        </authorList>
    </citation>
    <scope>IDENTIFICATION</scope>
</reference>
<dbReference type="FunFam" id="2.60.120.200:FF:000029">
    <property type="entry name" value="Calsyntenin 2"/>
    <property type="match status" value="1"/>
</dbReference>
<dbReference type="GO" id="GO:0050806">
    <property type="term" value="P:positive regulation of synaptic transmission"/>
    <property type="evidence" value="ECO:0000318"/>
    <property type="project" value="GO_Central"/>
</dbReference>
<keyword evidence="6 24" id="KW-0732">Signal</keyword>
<keyword evidence="4" id="KW-1003">Cell membrane</keyword>
<dbReference type="Proteomes" id="UP000018468">
    <property type="component" value="Linkage group LG14"/>
</dbReference>
<dbReference type="SMART" id="SM00112">
    <property type="entry name" value="CA"/>
    <property type="match status" value="2"/>
</dbReference>
<keyword evidence="10" id="KW-0130">Cell adhesion</keyword>
<dbReference type="InterPro" id="IPR045588">
    <property type="entry name" value="CLSTN_C"/>
</dbReference>
<dbReference type="HOGENOM" id="CLU_008904_0_0_1"/>
<dbReference type="SUPFAM" id="SSF49899">
    <property type="entry name" value="Concanavalin A-like lectins/glucanases"/>
    <property type="match status" value="1"/>
</dbReference>
<comment type="similarity">
    <text evidence="19">Belongs to the calsyntenin family.</text>
</comment>
<feature type="region of interest" description="Disordered" evidence="22">
    <location>
        <begin position="876"/>
        <end position="945"/>
    </location>
</feature>
<evidence type="ECO:0000256" key="21">
    <source>
        <dbReference type="PROSITE-ProRule" id="PRU00043"/>
    </source>
</evidence>
<dbReference type="STRING" id="7918.ENSLOCP00000005141"/>
<feature type="transmembrane region" description="Helical" evidence="23">
    <location>
        <begin position="821"/>
        <end position="842"/>
    </location>
</feature>
<reference evidence="26" key="3">
    <citation type="submission" date="2025-09" db="UniProtKB">
        <authorList>
            <consortium name="Ensembl"/>
        </authorList>
    </citation>
    <scope>IDENTIFICATION</scope>
</reference>
<evidence type="ECO:0000256" key="1">
    <source>
        <dbReference type="ARBA" id="ARBA00004115"/>
    </source>
</evidence>
<dbReference type="GO" id="GO:0007156">
    <property type="term" value="P:homophilic cell adhesion via plasma membrane adhesion molecules"/>
    <property type="evidence" value="ECO:0007669"/>
    <property type="project" value="InterPro"/>
</dbReference>
<dbReference type="OMA" id="ICAFRVY"/>
<feature type="chain" id="PRO_5004867507" description="Calsyntenin-2" evidence="24">
    <location>
        <begin position="23"/>
        <end position="945"/>
    </location>
</feature>
<evidence type="ECO:0000256" key="10">
    <source>
        <dbReference type="ARBA" id="ARBA00022889"/>
    </source>
</evidence>
<dbReference type="GeneID" id="102693713"/>
<keyword evidence="13" id="KW-0333">Golgi apparatus</keyword>
<dbReference type="OrthoDB" id="10012272at2759"/>
<evidence type="ECO:0000313" key="27">
    <source>
        <dbReference type="Proteomes" id="UP000018468"/>
    </source>
</evidence>
<keyword evidence="9 21" id="KW-0106">Calcium</keyword>
<dbReference type="InterPro" id="IPR015919">
    <property type="entry name" value="Cadherin-like_sf"/>
</dbReference>
<evidence type="ECO:0000256" key="12">
    <source>
        <dbReference type="ARBA" id="ARBA00023018"/>
    </source>
</evidence>
<dbReference type="AlphaFoldDB" id="W5M9T2"/>
<keyword evidence="12" id="KW-0770">Synapse</keyword>
<keyword evidence="15" id="KW-0325">Glycoprotein</keyword>
<keyword evidence="8" id="KW-0256">Endoplasmic reticulum</keyword>
<dbReference type="eggNOG" id="KOG1834">
    <property type="taxonomic scope" value="Eukaryota"/>
</dbReference>
<dbReference type="InterPro" id="IPR002126">
    <property type="entry name" value="Cadherin-like_dom"/>
</dbReference>
<keyword evidence="5 23" id="KW-0812">Transmembrane</keyword>
<evidence type="ECO:0000256" key="6">
    <source>
        <dbReference type="ARBA" id="ARBA00022729"/>
    </source>
</evidence>
<dbReference type="GO" id="GO:0030425">
    <property type="term" value="C:dendrite"/>
    <property type="evidence" value="ECO:0007669"/>
    <property type="project" value="UniProtKB-SubCell"/>
</dbReference>
<dbReference type="GO" id="GO:0000139">
    <property type="term" value="C:Golgi membrane"/>
    <property type="evidence" value="ECO:0007669"/>
    <property type="project" value="UniProtKB-SubCell"/>
</dbReference>
<dbReference type="CDD" id="cd11304">
    <property type="entry name" value="Cadherin_repeat"/>
    <property type="match status" value="2"/>
</dbReference>
<reference evidence="27" key="1">
    <citation type="submission" date="2011-12" db="EMBL/GenBank/DDBJ databases">
        <title>The Draft Genome of Lepisosteus oculatus.</title>
        <authorList>
            <consortium name="The Broad Institute Genome Assembly &amp; Analysis Group"/>
            <consortium name="Computational R&amp;D Group"/>
            <consortium name="and Sequencing Platform"/>
            <person name="Di Palma F."/>
            <person name="Alfoldi J."/>
            <person name="Johnson J."/>
            <person name="Berlin A."/>
            <person name="Gnerre S."/>
            <person name="Jaffe D."/>
            <person name="MacCallum I."/>
            <person name="Young S."/>
            <person name="Walker B.J."/>
            <person name="Lander E.S."/>
            <person name="Lindblad-Toh K."/>
        </authorList>
    </citation>
    <scope>NUCLEOTIDE SEQUENCE [LARGE SCALE GENOMIC DNA]</scope>
</reference>
<evidence type="ECO:0000256" key="3">
    <source>
        <dbReference type="ARBA" id="ARBA00004614"/>
    </source>
</evidence>
<evidence type="ECO:0000256" key="8">
    <source>
        <dbReference type="ARBA" id="ARBA00022824"/>
    </source>
</evidence>
<evidence type="ECO:0000256" key="20">
    <source>
        <dbReference type="ARBA" id="ARBA00069677"/>
    </source>
</evidence>
<evidence type="ECO:0000256" key="14">
    <source>
        <dbReference type="ARBA" id="ARBA00023136"/>
    </source>
</evidence>
<keyword evidence="14 23" id="KW-0472">Membrane</keyword>
<dbReference type="FunCoup" id="W5M9T2">
    <property type="interactions" value="410"/>
</dbReference>
<dbReference type="EMBL" id="AHAT01029704">
    <property type="status" value="NOT_ANNOTATED_CDS"/>
    <property type="molecule type" value="Genomic_DNA"/>
</dbReference>
<keyword evidence="16" id="KW-0628">Postsynaptic cell membrane</keyword>
<dbReference type="Pfam" id="PF00028">
    <property type="entry name" value="Cadherin"/>
    <property type="match status" value="1"/>
</dbReference>
<feature type="domain" description="Cadherin" evidence="25">
    <location>
        <begin position="149"/>
        <end position="249"/>
    </location>
</feature>
<keyword evidence="11 23" id="KW-1133">Transmembrane helix</keyword>
<dbReference type="GO" id="GO:0045211">
    <property type="term" value="C:postsynaptic membrane"/>
    <property type="evidence" value="ECO:0000318"/>
    <property type="project" value="GO_Central"/>
</dbReference>
<evidence type="ECO:0000256" key="11">
    <source>
        <dbReference type="ARBA" id="ARBA00022989"/>
    </source>
</evidence>
<evidence type="ECO:0000256" key="2">
    <source>
        <dbReference type="ARBA" id="ARBA00004279"/>
    </source>
</evidence>
<keyword evidence="7" id="KW-0677">Repeat</keyword>
<dbReference type="PROSITE" id="PS50268">
    <property type="entry name" value="CADHERIN_2"/>
    <property type="match status" value="2"/>
</dbReference>
<dbReference type="CTD" id="100125749"/>
<feature type="compositionally biased region" description="Basic and acidic residues" evidence="22">
    <location>
        <begin position="929"/>
        <end position="938"/>
    </location>
</feature>
<dbReference type="PANTHER" id="PTHR14139">
    <property type="entry name" value="CALSYNTENIN"/>
    <property type="match status" value="1"/>
</dbReference>
<dbReference type="EMBL" id="AHAT01029703">
    <property type="status" value="NOT_ANNOTATED_CDS"/>
    <property type="molecule type" value="Genomic_DNA"/>
</dbReference>
<sequence length="945" mass="106158">MKNLRTSLVFILVTLGLCSVLAGKVNKHKPWIETSYHGVITENTETVLLDPPLVALDKDAPVPFAGEICAFKIHGQDAPFEAVVLNKTSGEGLLRAKSPIDCELQKEYTFIIQAYDCGAGPSGTNWKKSHKAVVHIQVNDVNEFAPTFREPMYKATMTEGKIYDSVLQVEAADEDCSPQYSQICNYEIVTPDIPFAIDRNGNIRNTEKLSYDKEQQYNIMVTAYDCGQKGAADSVLVRIDVKPVCKPGWQGWNKRIEYEPGTGSRQLFPKMHLETCDGPVSSVRTTVELQTNHIGKGCDRETYSEKSLQKLCGASSGSTDLLPAPGAATNWTATLLTDSGRDSDLIFKFDGRQAAKIPDRVVPKNLTDQFTIATWMKHGPSPGLRAEKETLLCNSDKTEMNRHHYALYVHNCRLVFLLRRDFNQVDTFRPAEFHWKLDQICDKEWHYYVINVEFPVVTLYVDGVTYEPYLVTDDWPIHPSQIDMQLTVGACWQGGEVMKPRFTQFFRGSLSGLTIRPGKIESQKVISCLQACKEGLDINSLESLGKGIKFHFNPAQSILAMEGDDLENINQALRKVSYINSRQFPTPGIRRLKISTTVQCFGEDTCITIPDIDAFVMVLQPSEPRITINGVDHFARPAAEFESSQGLVLFPDIRIISTVIKSEQPAERPAHGAGVLEEIIHNLDYCDILVIGEELNPDRECLQLNGNELRGKHLDATNSTSGISVYGVDSMSNYEQVIRQVRYRNWHTGDLFERKFRLTCSELNGRYTSNEFNLEVNVLHSSNFMEHVNHMAVQPQYLQAIHHPVMGHNLNTAHSSAIPSAATVVIVVCISSLVLIVVLGIYRIHVAHQRSSKNGDEAKENEMDWDDSALTITVNPMENYEEPQQAEEDGSEEEEEEGEEDELEEDDITSAESEDSEEEEPVRAGGLQDIKRREHLEWDTSTLPY</sequence>
<evidence type="ECO:0000256" key="4">
    <source>
        <dbReference type="ARBA" id="ARBA00022475"/>
    </source>
</evidence>
<evidence type="ECO:0000256" key="9">
    <source>
        <dbReference type="ARBA" id="ARBA00022837"/>
    </source>
</evidence>
<dbReference type="Gene3D" id="2.60.120.200">
    <property type="match status" value="1"/>
</dbReference>
<dbReference type="Pfam" id="PF19699">
    <property type="entry name" value="CLSTN_C"/>
    <property type="match status" value="1"/>
</dbReference>
<evidence type="ECO:0000256" key="13">
    <source>
        <dbReference type="ARBA" id="ARBA00023034"/>
    </source>
</evidence>
<dbReference type="InParanoid" id="W5M9T2"/>
<evidence type="ECO:0000313" key="26">
    <source>
        <dbReference type="Ensembl" id="ENSLOCP00000005141.1"/>
    </source>
</evidence>
<dbReference type="GO" id="GO:0009986">
    <property type="term" value="C:cell surface"/>
    <property type="evidence" value="ECO:0000318"/>
    <property type="project" value="GO_Central"/>
</dbReference>
<evidence type="ECO:0000256" key="15">
    <source>
        <dbReference type="ARBA" id="ARBA00023180"/>
    </source>
</evidence>
<comment type="subcellular location">
    <subcellularLocation>
        <location evidence="2">Cell projection</location>
        <location evidence="2">Dendrite</location>
    </subcellularLocation>
    <subcellularLocation>
        <location evidence="1">Endoplasmic reticulum membrane</location>
        <topology evidence="1">Single-pass type I membrane protein</topology>
    </subcellularLocation>
    <subcellularLocation>
        <location evidence="3">Golgi apparatus membrane</location>
        <topology evidence="3">Single-pass type I membrane protein</topology>
    </subcellularLocation>
    <subcellularLocation>
        <location evidence="18">Postsynaptic cell membrane</location>
        <topology evidence="18">Single-pass type I membrane protein</topology>
    </subcellularLocation>
</comment>
<dbReference type="InterPro" id="IPR013320">
    <property type="entry name" value="ConA-like_dom_sf"/>
</dbReference>
<dbReference type="GO" id="GO:0051965">
    <property type="term" value="P:positive regulation of synapse assembly"/>
    <property type="evidence" value="ECO:0000318"/>
    <property type="project" value="GO_Central"/>
</dbReference>
<keyword evidence="17" id="KW-0966">Cell projection</keyword>
<evidence type="ECO:0000256" key="22">
    <source>
        <dbReference type="SAM" id="MobiDB-lite"/>
    </source>
</evidence>
<evidence type="ECO:0000256" key="16">
    <source>
        <dbReference type="ARBA" id="ARBA00023257"/>
    </source>
</evidence>
<keyword evidence="27" id="KW-1185">Reference proteome</keyword>
<accession>W5M9T2</accession>
<dbReference type="Bgee" id="ENSLOCG00000004289">
    <property type="expression patterns" value="Expressed in camera-type eye and 6 other cell types or tissues"/>
</dbReference>
<evidence type="ECO:0000256" key="17">
    <source>
        <dbReference type="ARBA" id="ARBA00023273"/>
    </source>
</evidence>
<evidence type="ECO:0000256" key="24">
    <source>
        <dbReference type="SAM" id="SignalP"/>
    </source>
</evidence>
<dbReference type="Ensembl" id="ENSLOCT00000005149.1">
    <property type="protein sequence ID" value="ENSLOCP00000005141.1"/>
    <property type="gene ID" value="ENSLOCG00000004289.1"/>
</dbReference>
<dbReference type="PANTHER" id="PTHR14139:SF3">
    <property type="entry name" value="CALSYNTENIN-2"/>
    <property type="match status" value="1"/>
</dbReference>
<organism evidence="26 27">
    <name type="scientific">Lepisosteus oculatus</name>
    <name type="common">Spotted gar</name>
    <dbReference type="NCBI Taxonomy" id="7918"/>
    <lineage>
        <taxon>Eukaryota</taxon>
        <taxon>Metazoa</taxon>
        <taxon>Chordata</taxon>
        <taxon>Craniata</taxon>
        <taxon>Vertebrata</taxon>
        <taxon>Euteleostomi</taxon>
        <taxon>Actinopterygii</taxon>
        <taxon>Neopterygii</taxon>
        <taxon>Holostei</taxon>
        <taxon>Semionotiformes</taxon>
        <taxon>Lepisosteidae</taxon>
        <taxon>Lepisosteus</taxon>
    </lineage>
</organism>
<evidence type="ECO:0000256" key="7">
    <source>
        <dbReference type="ARBA" id="ARBA00022737"/>
    </source>
</evidence>
<dbReference type="GeneTree" id="ENSGT00950000183086"/>
<evidence type="ECO:0000256" key="19">
    <source>
        <dbReference type="ARBA" id="ARBA00035015"/>
    </source>
</evidence>
<dbReference type="FunFam" id="2.60.40.60:FF:000062">
    <property type="entry name" value="Calsyntenin 3"/>
    <property type="match status" value="1"/>
</dbReference>
<evidence type="ECO:0000256" key="18">
    <source>
        <dbReference type="ARBA" id="ARBA00035006"/>
    </source>
</evidence>
<dbReference type="PRINTS" id="PR00205">
    <property type="entry name" value="CADHERIN"/>
</dbReference>
<dbReference type="SUPFAM" id="SSF49313">
    <property type="entry name" value="Cadherin-like"/>
    <property type="match status" value="2"/>
</dbReference>
<feature type="compositionally biased region" description="Acidic residues" evidence="22">
    <location>
        <begin position="879"/>
        <end position="920"/>
    </location>
</feature>
<dbReference type="Gene3D" id="2.60.40.60">
    <property type="entry name" value="Cadherins"/>
    <property type="match status" value="2"/>
</dbReference>
<dbReference type="GO" id="GO:0005789">
    <property type="term" value="C:endoplasmic reticulum membrane"/>
    <property type="evidence" value="ECO:0007669"/>
    <property type="project" value="UniProtKB-SubCell"/>
</dbReference>
<dbReference type="GO" id="GO:0005509">
    <property type="term" value="F:calcium ion binding"/>
    <property type="evidence" value="ECO:0007669"/>
    <property type="project" value="UniProtKB-UniRule"/>
</dbReference>
<name>W5M9T2_LEPOC</name>
<evidence type="ECO:0000256" key="5">
    <source>
        <dbReference type="ARBA" id="ARBA00022692"/>
    </source>
</evidence>
<evidence type="ECO:0000259" key="25">
    <source>
        <dbReference type="PROSITE" id="PS50268"/>
    </source>
</evidence>
<proteinExistence type="inferred from homology"/>
<feature type="domain" description="Cadherin" evidence="25">
    <location>
        <begin position="32"/>
        <end position="148"/>
    </location>
</feature>
<protein>
    <recommendedName>
        <fullName evidence="20">Calsyntenin-2</fullName>
    </recommendedName>
</protein>
<dbReference type="FunFam" id="2.60.40.60:FF:000025">
    <property type="entry name" value="Calsyntenin 1"/>
    <property type="match status" value="1"/>
</dbReference>